<name>A0A2N3KS98_9PROT</name>
<sequence>MGRRSHPLSADYYAAINAKGAICAVIAHMRAGNILVQGGGDGILSVGVGAGTDTGVSNDALANAQSLPAIDPPMAALAAFCQSRLDGRITGVLGPSAAVQIVQHAFGLQSDGFTINHDETLYSLSLSDLQLPIHPLGDSYQVEDAARMDRATLLRWMRQYEIEALGAEETPALDGRVASRVVNALEDRCWWVLFVDGQPVSLTGFNARLPDAVQVGPVWTPPAYRNMGYARFLVGRSLLAARARGVKQAVLFANNPAACRAYEALGFTAIGQYRLSQLRKPVVLADQLPAM</sequence>
<dbReference type="AlphaFoldDB" id="A0A2N3KS98"/>
<keyword evidence="1 4" id="KW-0808">Transferase</keyword>
<dbReference type="InterPro" id="IPR016181">
    <property type="entry name" value="Acyl_CoA_acyltransferase"/>
</dbReference>
<dbReference type="Pfam" id="PF00583">
    <property type="entry name" value="Acetyltransf_1"/>
    <property type="match status" value="1"/>
</dbReference>
<gene>
    <name evidence="4" type="ORF">COO20_14420</name>
</gene>
<organism evidence="4 5">
    <name type="scientific">Thalassospira marina</name>
    <dbReference type="NCBI Taxonomy" id="2048283"/>
    <lineage>
        <taxon>Bacteria</taxon>
        <taxon>Pseudomonadati</taxon>
        <taxon>Pseudomonadota</taxon>
        <taxon>Alphaproteobacteria</taxon>
        <taxon>Rhodospirillales</taxon>
        <taxon>Thalassospiraceae</taxon>
        <taxon>Thalassospira</taxon>
    </lineage>
</organism>
<dbReference type="PROSITE" id="PS51186">
    <property type="entry name" value="GNAT"/>
    <property type="match status" value="1"/>
</dbReference>
<evidence type="ECO:0000256" key="1">
    <source>
        <dbReference type="ARBA" id="ARBA00022679"/>
    </source>
</evidence>
<reference evidence="4 5" key="1">
    <citation type="submission" date="2017-09" db="EMBL/GenBank/DDBJ databases">
        <title>Biodiversity and function of Thalassospira species in the particle-attached aromatic-hydrocarbon-degrading consortia from the surface seawater of the South China Sea.</title>
        <authorList>
            <person name="Dong C."/>
            <person name="Liu R."/>
            <person name="Shao Z."/>
        </authorList>
    </citation>
    <scope>NUCLEOTIDE SEQUENCE [LARGE SCALE GENOMIC DNA]</scope>
    <source>
        <strain evidence="4 5">CSC1P2</strain>
    </source>
</reference>
<dbReference type="Proteomes" id="UP000233597">
    <property type="component" value="Unassembled WGS sequence"/>
</dbReference>
<dbReference type="PANTHER" id="PTHR43877">
    <property type="entry name" value="AMINOALKYLPHOSPHONATE N-ACETYLTRANSFERASE-RELATED-RELATED"/>
    <property type="match status" value="1"/>
</dbReference>
<evidence type="ECO:0000313" key="4">
    <source>
        <dbReference type="EMBL" id="PKR53459.1"/>
    </source>
</evidence>
<proteinExistence type="predicted"/>
<dbReference type="Gene3D" id="3.40.630.30">
    <property type="match status" value="1"/>
</dbReference>
<dbReference type="SUPFAM" id="SSF55729">
    <property type="entry name" value="Acyl-CoA N-acyltransferases (Nat)"/>
    <property type="match status" value="1"/>
</dbReference>
<keyword evidence="2" id="KW-0012">Acyltransferase</keyword>
<accession>A0A2N3KS98</accession>
<evidence type="ECO:0000256" key="2">
    <source>
        <dbReference type="ARBA" id="ARBA00023315"/>
    </source>
</evidence>
<dbReference type="InterPro" id="IPR000182">
    <property type="entry name" value="GNAT_dom"/>
</dbReference>
<comment type="caution">
    <text evidence="4">The sequence shown here is derived from an EMBL/GenBank/DDBJ whole genome shotgun (WGS) entry which is preliminary data.</text>
</comment>
<protein>
    <submittedName>
        <fullName evidence="4">GNAT family N-acetyltransferase</fullName>
    </submittedName>
</protein>
<dbReference type="OrthoDB" id="7365268at2"/>
<evidence type="ECO:0000259" key="3">
    <source>
        <dbReference type="PROSITE" id="PS51186"/>
    </source>
</evidence>
<dbReference type="CDD" id="cd04301">
    <property type="entry name" value="NAT_SF"/>
    <property type="match status" value="1"/>
</dbReference>
<dbReference type="EMBL" id="NWTK01000009">
    <property type="protein sequence ID" value="PKR53459.1"/>
    <property type="molecule type" value="Genomic_DNA"/>
</dbReference>
<evidence type="ECO:0000313" key="5">
    <source>
        <dbReference type="Proteomes" id="UP000233597"/>
    </source>
</evidence>
<dbReference type="GO" id="GO:0016747">
    <property type="term" value="F:acyltransferase activity, transferring groups other than amino-acyl groups"/>
    <property type="evidence" value="ECO:0007669"/>
    <property type="project" value="InterPro"/>
</dbReference>
<feature type="domain" description="N-acetyltransferase" evidence="3">
    <location>
        <begin position="140"/>
        <end position="289"/>
    </location>
</feature>
<dbReference type="InterPro" id="IPR050832">
    <property type="entry name" value="Bact_Acetyltransf"/>
</dbReference>